<protein>
    <recommendedName>
        <fullName evidence="4">Nuclear pore complex protein</fullName>
    </recommendedName>
</protein>
<feature type="compositionally biased region" description="Polar residues" evidence="1">
    <location>
        <begin position="715"/>
        <end position="738"/>
    </location>
</feature>
<reference evidence="2 3" key="1">
    <citation type="journal article" date="2016" name="G3 (Bethesda)">
        <title>First Draft Assembly and Annotation of the Genome of a California Endemic Oak Quercus lobata Nee (Fagaceae).</title>
        <authorList>
            <person name="Sork V.L."/>
            <person name="Fitz-Gibbon S.T."/>
            <person name="Puiu D."/>
            <person name="Crepeau M."/>
            <person name="Gugger P.F."/>
            <person name="Sherman R."/>
            <person name="Stevens K."/>
            <person name="Langley C.H."/>
            <person name="Pellegrini M."/>
            <person name="Salzberg S.L."/>
        </authorList>
    </citation>
    <scope>NUCLEOTIDE SEQUENCE [LARGE SCALE GENOMIC DNA]</scope>
    <source>
        <strain evidence="2 3">cv. SW786</strain>
    </source>
</reference>
<feature type="region of interest" description="Disordered" evidence="1">
    <location>
        <begin position="1584"/>
        <end position="1631"/>
    </location>
</feature>
<evidence type="ECO:0008006" key="4">
    <source>
        <dbReference type="Google" id="ProtNLM"/>
    </source>
</evidence>
<evidence type="ECO:0000313" key="3">
    <source>
        <dbReference type="Proteomes" id="UP000594261"/>
    </source>
</evidence>
<feature type="region of interest" description="Disordered" evidence="1">
    <location>
        <begin position="1543"/>
        <end position="1562"/>
    </location>
</feature>
<name>A0A7N2KLC9_QUELO</name>
<reference evidence="2" key="2">
    <citation type="submission" date="2021-01" db="UniProtKB">
        <authorList>
            <consortium name="EnsemblPlants"/>
        </authorList>
    </citation>
    <scope>IDENTIFICATION</scope>
</reference>
<feature type="region of interest" description="Disordered" evidence="1">
    <location>
        <begin position="496"/>
        <end position="524"/>
    </location>
</feature>
<feature type="compositionally biased region" description="Low complexity" evidence="1">
    <location>
        <begin position="504"/>
        <end position="520"/>
    </location>
</feature>
<feature type="compositionally biased region" description="Low complexity" evidence="1">
    <location>
        <begin position="1584"/>
        <end position="1626"/>
    </location>
</feature>
<dbReference type="InParanoid" id="A0A7N2KLC9"/>
<dbReference type="EnsemblPlants" id="QL01p007857:mrna">
    <property type="protein sequence ID" value="QL01p007857:mrna"/>
    <property type="gene ID" value="QL01p007857"/>
</dbReference>
<feature type="compositionally biased region" description="Low complexity" evidence="1">
    <location>
        <begin position="631"/>
        <end position="643"/>
    </location>
</feature>
<dbReference type="InterPro" id="IPR044694">
    <property type="entry name" value="NUP214"/>
</dbReference>
<keyword evidence="3" id="KW-1185">Reference proteome</keyword>
<dbReference type="GO" id="GO:0006405">
    <property type="term" value="P:RNA export from nucleus"/>
    <property type="evidence" value="ECO:0007669"/>
    <property type="project" value="InterPro"/>
</dbReference>
<sequence>MVSIDEINTKMIELQDEVEGECVNNTDFYFDQIGEPLPIKPSDSDPIFDLQALPSQPLAVSEHHRLIFVAHSDGFCVARTKDAIDSAKSSPSSSIQELSIVDVPIGKVHILALSTDNSTLAASVASHIHFFSVSALLNQEVEPSFSCSVDETSFVKDFRWRKKSENSYVVLSNSGKLYHGAVDGPFEEVMDNVDAVEWSAKGKFVAVARKNVLSIMSSRFKERFCMSLSFKSLIGDSDCSAKVDSIKWVRPDCIILGCFRLTADGQEENYTVQVIRNKDGKITDASFEPVVLSFDYLFEGFYDDILPFGTGPHLFLSYLEQCELAITANRKNTETHIVFLGWSLSDELNEVAVIDIEREKWKPKIGLQDNGDDNLILGLCVDKVSLYEKVKIQLGADERIELSPYCILLCLTLEGKLVMFHVASTRETAVPPAVISAPSEEEDEVVDTHAAVPVQCDLSKSSLGSDKPESEHVSLGFQFQEGNKKELNMKGVGEILKRTDPKPSDSVSPVVASPVSSNDSLLKNRKVESPLNSLSFETDRQQTVSVTKLFQDTDGQPIQPSSQQSTKLDQSSNKASFNMVSDLSKTGTQKIGSDPAFGVNSPADIPGQSDHKNLSNSVGTSEEFLGNIRSTSLQSASSQSRSSGNFVFPKDSNSRSSLFPSGSIQGNRTENSGLSYGASNVSGGLAVKPFHLKDSTGTSTSVNSSVRPVQIGGQRTSVGAGNIESSPSVHSLQTSSQEKFALGKYGNHNVHPSKENYRTQPPSAMLNSEPNSSKQFGNINELTKELDALLESIEAEGGFRDACTINQKSSVEALEEGMRTLCEKCGIWKSIMDERLVEIQNLLDKTIQVLARKIYMEGIVKQASDSRYWDLWNRQKLSSEHEMKRRHILQMSQDLTNQLIELERHFNNLELNKFSENSGSHVGWRAQQSKFRPSRQTQSLHSLHSTMSSQLAAAEQLSECLSKQMAVLNIGAPVKQQNVKKELFETIGIPYDASFSSPDATKVSDTPSTKKLLHSSGSTAAKDESRRRQLSAMKSSEPETVRRRRDSLDRSWAKFEPSKTTVKRILLQEHHKASMNGSSFLVDKQHFNPHILNVSAAERPLVRITSSPYSSQDKVYSAGIQDTSTKQASKNPIQFTRANELPAPSQSVGLKFPTLQTDNVSALSFLSASEFSPVIGKDRTRETRDITIGHSFSEITYNPGSVPLNEAKSMVQSETNQHQKPSISTMFPTQTVSLLKKSSEMFNSSSKETTLTSTIGTIKDKASTTKSSLFESGENYDSPFSSTFGVSAVPTLSGKFQLPAGKSEPGENVLVSSTSLVLSAPSSPMIKSMTAPQSSSATPTFLSSMPLSRHFTTSNASADANLTVPTSSSSASPSLITSSSGSFSLQASKTSVPLSTPISESPKTELQPPTAKSSLKTDKDASKQVSSLLSEPPKGEIESKLEPSVTTDPTIEISTSLTSGSQPSFGNMANPAPNVTLNALPAQPSTARVLFPTSLPTSGSTTGEKNESLDVAETEEDEMEEEAPETSNIAELSLGSLGAFGIGSTPTATAPKSNPFGGPFGNASSSPMSSAFDMTVPSGQLFRPASFSFQSPQSSQPSQPTNSSAFSGGFSTGTTAQAPTQTGFGQPAQIGSGQQALGSVLGSFGQSRQIGTSLPGTGFGSPSGFGGGGFTGISSPGGFSSAATGGGFAGISSTGGGFAGVASGVAGFASVASAGGSGGFSGGGFAGAPSAGGGFAGAPAAGGGFAGAPVAGGGFAGAPIASGGFAGAPAAGGGFAGAPSAGGGFGAFNSQQGSGFSAFSGSTGGTGKPTELFTQIRK</sequence>
<feature type="region of interest" description="Disordered" evidence="1">
    <location>
        <begin position="1363"/>
        <end position="1382"/>
    </location>
</feature>
<dbReference type="EMBL" id="LRBV02000001">
    <property type="status" value="NOT_ANNOTATED_CDS"/>
    <property type="molecule type" value="Genomic_DNA"/>
</dbReference>
<dbReference type="FunCoup" id="A0A7N2KLC9">
    <property type="interactions" value="1592"/>
</dbReference>
<feature type="region of interest" description="Disordered" evidence="1">
    <location>
        <begin position="715"/>
        <end position="773"/>
    </location>
</feature>
<dbReference type="PANTHER" id="PTHR34418">
    <property type="entry name" value="NUCLEAR PORE COMPLEX PROTEIN NUP214 ISOFORM X1"/>
    <property type="match status" value="1"/>
</dbReference>
<feature type="region of interest" description="Disordered" evidence="1">
    <location>
        <begin position="1393"/>
        <end position="1530"/>
    </location>
</feature>
<accession>A0A7N2KLC9</accession>
<dbReference type="PANTHER" id="PTHR34418:SF3">
    <property type="entry name" value="NUCLEAR PORE COMPLEX PROTEIN NUP214"/>
    <property type="match status" value="1"/>
</dbReference>
<proteinExistence type="predicted"/>
<dbReference type="Proteomes" id="UP000594261">
    <property type="component" value="Chromosome 1"/>
</dbReference>
<dbReference type="OMA" id="KWVKESA"/>
<feature type="region of interest" description="Disordered" evidence="1">
    <location>
        <begin position="995"/>
        <end position="1047"/>
    </location>
</feature>
<dbReference type="SUPFAM" id="SSF117289">
    <property type="entry name" value="Nucleoporin domain"/>
    <property type="match status" value="1"/>
</dbReference>
<feature type="region of interest" description="Disordered" evidence="1">
    <location>
        <begin position="631"/>
        <end position="671"/>
    </location>
</feature>
<gene>
    <name evidence="2" type="primary">LOC115976917</name>
</gene>
<feature type="compositionally biased region" description="Polar residues" evidence="1">
    <location>
        <begin position="995"/>
        <end position="1019"/>
    </location>
</feature>
<dbReference type="OrthoDB" id="248320at2759"/>
<dbReference type="GeneID" id="115976917"/>
<dbReference type="KEGG" id="qlo:115976917"/>
<dbReference type="Gramene" id="QL01p007857:mrna">
    <property type="protein sequence ID" value="QL01p007857:mrna"/>
    <property type="gene ID" value="QL01p007857"/>
</dbReference>
<feature type="compositionally biased region" description="Basic and acidic residues" evidence="1">
    <location>
        <begin position="1036"/>
        <end position="1047"/>
    </location>
</feature>
<feature type="compositionally biased region" description="Polar residues" evidence="1">
    <location>
        <begin position="551"/>
        <end position="591"/>
    </location>
</feature>
<evidence type="ECO:0000256" key="1">
    <source>
        <dbReference type="SAM" id="MobiDB-lite"/>
    </source>
</evidence>
<feature type="region of interest" description="Disordered" evidence="1">
    <location>
        <begin position="551"/>
        <end position="619"/>
    </location>
</feature>
<feature type="compositionally biased region" description="Low complexity" evidence="1">
    <location>
        <begin position="1367"/>
        <end position="1382"/>
    </location>
</feature>
<dbReference type="RefSeq" id="XP_030954334.1">
    <property type="nucleotide sequence ID" value="XM_031098474.1"/>
</dbReference>
<feature type="compositionally biased region" description="Low complexity" evidence="1">
    <location>
        <begin position="1492"/>
        <end position="1503"/>
    </location>
</feature>
<dbReference type="GO" id="GO:0017056">
    <property type="term" value="F:structural constituent of nuclear pore"/>
    <property type="evidence" value="ECO:0007669"/>
    <property type="project" value="InterPro"/>
</dbReference>
<feature type="compositionally biased region" description="Polar residues" evidence="1">
    <location>
        <begin position="1444"/>
        <end position="1477"/>
    </location>
</feature>
<feature type="compositionally biased region" description="Acidic residues" evidence="1">
    <location>
        <begin position="1510"/>
        <end position="1524"/>
    </location>
</feature>
<feature type="compositionally biased region" description="Polar residues" evidence="1">
    <location>
        <begin position="758"/>
        <end position="773"/>
    </location>
</feature>
<organism evidence="2 3">
    <name type="scientific">Quercus lobata</name>
    <name type="common">Valley oak</name>
    <dbReference type="NCBI Taxonomy" id="97700"/>
    <lineage>
        <taxon>Eukaryota</taxon>
        <taxon>Viridiplantae</taxon>
        <taxon>Streptophyta</taxon>
        <taxon>Embryophyta</taxon>
        <taxon>Tracheophyta</taxon>
        <taxon>Spermatophyta</taxon>
        <taxon>Magnoliopsida</taxon>
        <taxon>eudicotyledons</taxon>
        <taxon>Gunneridae</taxon>
        <taxon>Pentapetalae</taxon>
        <taxon>rosids</taxon>
        <taxon>fabids</taxon>
        <taxon>Fagales</taxon>
        <taxon>Fagaceae</taxon>
        <taxon>Quercus</taxon>
    </lineage>
</organism>
<evidence type="ECO:0000313" key="2">
    <source>
        <dbReference type="EnsemblPlants" id="QL01p007857:mrna"/>
    </source>
</evidence>
<feature type="compositionally biased region" description="Polar residues" evidence="1">
    <location>
        <begin position="654"/>
        <end position="671"/>
    </location>
</feature>
<feature type="region of interest" description="Disordered" evidence="1">
    <location>
        <begin position="1798"/>
        <end position="1818"/>
    </location>
</feature>